<reference evidence="6 7" key="1">
    <citation type="journal article" date="2018" name="Mol. Plant">
        <title>The genome of Artemisia annua provides insight into the evolution of Asteraceae family and artemisinin biosynthesis.</title>
        <authorList>
            <person name="Shen Q."/>
            <person name="Zhang L."/>
            <person name="Liao Z."/>
            <person name="Wang S."/>
            <person name="Yan T."/>
            <person name="Shi P."/>
            <person name="Liu M."/>
            <person name="Fu X."/>
            <person name="Pan Q."/>
            <person name="Wang Y."/>
            <person name="Lv Z."/>
            <person name="Lu X."/>
            <person name="Zhang F."/>
            <person name="Jiang W."/>
            <person name="Ma Y."/>
            <person name="Chen M."/>
            <person name="Hao X."/>
            <person name="Li L."/>
            <person name="Tang Y."/>
            <person name="Lv G."/>
            <person name="Zhou Y."/>
            <person name="Sun X."/>
            <person name="Brodelius P.E."/>
            <person name="Rose J.K.C."/>
            <person name="Tang K."/>
        </authorList>
    </citation>
    <scope>NUCLEOTIDE SEQUENCE [LARGE SCALE GENOMIC DNA]</scope>
    <source>
        <strain evidence="7">cv. Huhao1</strain>
        <tissue evidence="6">Leaf</tissue>
    </source>
</reference>
<dbReference type="OrthoDB" id="191334at2759"/>
<proteinExistence type="predicted"/>
<dbReference type="GO" id="GO:0016020">
    <property type="term" value="C:membrane"/>
    <property type="evidence" value="ECO:0007669"/>
    <property type="project" value="UniProtKB-SubCell"/>
</dbReference>
<dbReference type="PANTHER" id="PTHR31042:SF140">
    <property type="entry name" value="CORE-2_I-BRANCHING BETA-1,6-N-ACETYLGLUCOSAMINYLTRANSFERASE FAMILY PROTEIN"/>
    <property type="match status" value="1"/>
</dbReference>
<evidence type="ECO:0000313" key="6">
    <source>
        <dbReference type="EMBL" id="PWA95889.1"/>
    </source>
</evidence>
<organism evidence="6 7">
    <name type="scientific">Artemisia annua</name>
    <name type="common">Sweet wormwood</name>
    <dbReference type="NCBI Taxonomy" id="35608"/>
    <lineage>
        <taxon>Eukaryota</taxon>
        <taxon>Viridiplantae</taxon>
        <taxon>Streptophyta</taxon>
        <taxon>Embryophyta</taxon>
        <taxon>Tracheophyta</taxon>
        <taxon>Spermatophyta</taxon>
        <taxon>Magnoliopsida</taxon>
        <taxon>eudicotyledons</taxon>
        <taxon>Gunneridae</taxon>
        <taxon>Pentapetalae</taxon>
        <taxon>asterids</taxon>
        <taxon>campanulids</taxon>
        <taxon>Asterales</taxon>
        <taxon>Asteraceae</taxon>
        <taxon>Asteroideae</taxon>
        <taxon>Anthemideae</taxon>
        <taxon>Artemisiinae</taxon>
        <taxon>Artemisia</taxon>
    </lineage>
</organism>
<dbReference type="Proteomes" id="UP000245207">
    <property type="component" value="Unassembled WGS sequence"/>
</dbReference>
<dbReference type="EMBL" id="PKPP01000212">
    <property type="protein sequence ID" value="PWA95889.1"/>
    <property type="molecule type" value="Genomic_DNA"/>
</dbReference>
<protein>
    <submittedName>
        <fullName evidence="6">Glycosyl transferase, family 14</fullName>
    </submittedName>
</protein>
<evidence type="ECO:0000313" key="7">
    <source>
        <dbReference type="Proteomes" id="UP000245207"/>
    </source>
</evidence>
<gene>
    <name evidence="6" type="ORF">CTI12_AA045320</name>
</gene>
<comment type="subcellular location">
    <subcellularLocation>
        <location evidence="1">Membrane</location>
        <topology evidence="1">Single-pass type II membrane protein</topology>
    </subcellularLocation>
</comment>
<keyword evidence="5" id="KW-0325">Glycoprotein</keyword>
<dbReference type="GO" id="GO:0016757">
    <property type="term" value="F:glycosyltransferase activity"/>
    <property type="evidence" value="ECO:0007669"/>
    <property type="project" value="UniProtKB-KW"/>
</dbReference>
<sequence>MSKTSFILPFTLLLALPLFFFLFTHPVLPPKRLLSSSPNTIDDTSLFRQATHSTIIVPRGKPKIAFMFLTHTDLHFAPLWQKYFTSSKQKNIQKKLYNIYVHAYPNFEDKYQSTSVFKDRFIPAKKTERSSPTLISATRRLLATALLDDPLNYYFALVSETCIPLHSFSYTYKTLFKSNPTESTRLPARVSYIEVLSDEPQMWDRYIARGESVMEPEVPFTEFRVGSQFFILNRVHSLMVVKDRTLWKKFRLPCLNVDTCYPEEHYFPTLLSMKDPTRVSKDTLTRVDWTGSVGGHPRTYDPSEVTPEMIKELRVSNSNTTKVSYLFARKFSPECLPVLMDMADDVIFRD</sequence>
<dbReference type="InterPro" id="IPR003406">
    <property type="entry name" value="Glyco_trans_14"/>
</dbReference>
<evidence type="ECO:0000256" key="5">
    <source>
        <dbReference type="ARBA" id="ARBA00023180"/>
    </source>
</evidence>
<dbReference type="AlphaFoldDB" id="A0A2U1QD02"/>
<evidence type="ECO:0000256" key="3">
    <source>
        <dbReference type="ARBA" id="ARBA00022679"/>
    </source>
</evidence>
<evidence type="ECO:0000256" key="4">
    <source>
        <dbReference type="ARBA" id="ARBA00023136"/>
    </source>
</evidence>
<dbReference type="Pfam" id="PF02485">
    <property type="entry name" value="Branch"/>
    <property type="match status" value="1"/>
</dbReference>
<name>A0A2U1QD02_ARTAN</name>
<evidence type="ECO:0000256" key="2">
    <source>
        <dbReference type="ARBA" id="ARBA00022676"/>
    </source>
</evidence>
<dbReference type="PANTHER" id="PTHR31042">
    <property type="entry name" value="CORE-2/I-BRANCHING BETA-1,6-N-ACETYLGLUCOSAMINYLTRANSFERASE FAMILY PROTEIN-RELATED"/>
    <property type="match status" value="1"/>
</dbReference>
<dbReference type="STRING" id="35608.A0A2U1QD02"/>
<evidence type="ECO:0000256" key="1">
    <source>
        <dbReference type="ARBA" id="ARBA00004606"/>
    </source>
</evidence>
<comment type="caution">
    <text evidence="6">The sequence shown here is derived from an EMBL/GenBank/DDBJ whole genome shotgun (WGS) entry which is preliminary data.</text>
</comment>
<keyword evidence="3 6" id="KW-0808">Transferase</keyword>
<keyword evidence="7" id="KW-1185">Reference proteome</keyword>
<keyword evidence="4" id="KW-0472">Membrane</keyword>
<dbReference type="InterPro" id="IPR044174">
    <property type="entry name" value="BC10-like"/>
</dbReference>
<accession>A0A2U1QD02</accession>
<keyword evidence="2" id="KW-0328">Glycosyltransferase</keyword>